<keyword evidence="8 12" id="KW-1133">Transmembrane helix</keyword>
<evidence type="ECO:0000256" key="13">
    <source>
        <dbReference type="SAM" id="MobiDB-lite"/>
    </source>
</evidence>
<comment type="caution">
    <text evidence="15">The sequence shown here is derived from an EMBL/GenBank/DDBJ whole genome shotgun (WGS) entry which is preliminary data.</text>
</comment>
<dbReference type="Gene3D" id="1.10.3720.10">
    <property type="entry name" value="MetI-like"/>
    <property type="match status" value="1"/>
</dbReference>
<keyword evidence="3" id="KW-1003">Cell membrane</keyword>
<dbReference type="InterPro" id="IPR035906">
    <property type="entry name" value="MetI-like_sf"/>
</dbReference>
<dbReference type="Pfam" id="PF12911">
    <property type="entry name" value="OppC_N"/>
    <property type="match status" value="1"/>
</dbReference>
<evidence type="ECO:0000256" key="10">
    <source>
        <dbReference type="ARBA" id="ARBA00024202"/>
    </source>
</evidence>
<evidence type="ECO:0000256" key="4">
    <source>
        <dbReference type="ARBA" id="ARBA00022519"/>
    </source>
</evidence>
<feature type="transmembrane region" description="Helical" evidence="12">
    <location>
        <begin position="279"/>
        <end position="298"/>
    </location>
</feature>
<feature type="region of interest" description="Disordered" evidence="13">
    <location>
        <begin position="307"/>
        <end position="329"/>
    </location>
</feature>
<feature type="transmembrane region" description="Helical" evidence="12">
    <location>
        <begin position="171"/>
        <end position="192"/>
    </location>
</feature>
<evidence type="ECO:0000256" key="2">
    <source>
        <dbReference type="ARBA" id="ARBA00022448"/>
    </source>
</evidence>
<evidence type="ECO:0000256" key="9">
    <source>
        <dbReference type="ARBA" id="ARBA00023136"/>
    </source>
</evidence>
<dbReference type="InterPro" id="IPR025966">
    <property type="entry name" value="OppC_N"/>
</dbReference>
<dbReference type="AlphaFoldDB" id="A0A942SZP0"/>
<comment type="subcellular location">
    <subcellularLocation>
        <location evidence="1">Cell inner membrane</location>
        <topology evidence="1">Multi-pass membrane protein</topology>
    </subcellularLocation>
    <subcellularLocation>
        <location evidence="12">Cell membrane</location>
        <topology evidence="12">Multi-pass membrane protein</topology>
    </subcellularLocation>
</comment>
<keyword evidence="5 12" id="KW-0812">Transmembrane</keyword>
<accession>A0A942SZP0</accession>
<proteinExistence type="inferred from homology"/>
<reference evidence="15" key="1">
    <citation type="submission" date="2021-05" db="EMBL/GenBank/DDBJ databases">
        <title>Novel Bacillus species.</title>
        <authorList>
            <person name="Liu G."/>
        </authorList>
    </citation>
    <scope>NUCLEOTIDE SEQUENCE</scope>
    <source>
        <strain evidence="15">FJAT-50051</strain>
    </source>
</reference>
<evidence type="ECO:0000256" key="5">
    <source>
        <dbReference type="ARBA" id="ARBA00022692"/>
    </source>
</evidence>
<protein>
    <recommendedName>
        <fullName evidence="11">Oligopeptide transport system permease protein OppC</fullName>
    </recommendedName>
</protein>
<keyword evidence="6" id="KW-0571">Peptide transport</keyword>
<evidence type="ECO:0000256" key="11">
    <source>
        <dbReference type="ARBA" id="ARBA00072251"/>
    </source>
</evidence>
<dbReference type="GO" id="GO:0005886">
    <property type="term" value="C:plasma membrane"/>
    <property type="evidence" value="ECO:0007669"/>
    <property type="project" value="UniProtKB-SubCell"/>
</dbReference>
<keyword evidence="7" id="KW-0653">Protein transport</keyword>
<dbReference type="PANTHER" id="PTHR43386">
    <property type="entry name" value="OLIGOPEPTIDE TRANSPORT SYSTEM PERMEASE PROTEIN APPC"/>
    <property type="match status" value="1"/>
</dbReference>
<dbReference type="PANTHER" id="PTHR43386:SF2">
    <property type="entry name" value="OLIGOPEPTIDE TRANSPORT SYSTEM PERMEASE PROTEIN OPPC"/>
    <property type="match status" value="1"/>
</dbReference>
<feature type="region of interest" description="Disordered" evidence="13">
    <location>
        <begin position="1"/>
        <end position="32"/>
    </location>
</feature>
<evidence type="ECO:0000256" key="1">
    <source>
        <dbReference type="ARBA" id="ARBA00004429"/>
    </source>
</evidence>
<name>A0A942SZP0_9BACI</name>
<evidence type="ECO:0000313" key="15">
    <source>
        <dbReference type="EMBL" id="MBS4182621.1"/>
    </source>
</evidence>
<evidence type="ECO:0000259" key="14">
    <source>
        <dbReference type="PROSITE" id="PS50928"/>
    </source>
</evidence>
<gene>
    <name evidence="15" type="ORF">KHB02_14575</name>
</gene>
<dbReference type="GO" id="GO:0055085">
    <property type="term" value="P:transmembrane transport"/>
    <property type="evidence" value="ECO:0007669"/>
    <property type="project" value="InterPro"/>
</dbReference>
<evidence type="ECO:0000256" key="12">
    <source>
        <dbReference type="RuleBase" id="RU363032"/>
    </source>
</evidence>
<organism evidence="15">
    <name type="scientific">Neobacillus citreus</name>
    <dbReference type="NCBI Taxonomy" id="2833578"/>
    <lineage>
        <taxon>Bacteria</taxon>
        <taxon>Bacillati</taxon>
        <taxon>Bacillota</taxon>
        <taxon>Bacilli</taxon>
        <taxon>Bacillales</taxon>
        <taxon>Bacillaceae</taxon>
        <taxon>Neobacillus</taxon>
    </lineage>
</organism>
<dbReference type="SUPFAM" id="SSF161098">
    <property type="entry name" value="MetI-like"/>
    <property type="match status" value="1"/>
</dbReference>
<dbReference type="GO" id="GO:0015031">
    <property type="term" value="P:protein transport"/>
    <property type="evidence" value="ECO:0007669"/>
    <property type="project" value="UniProtKB-KW"/>
</dbReference>
<dbReference type="EMBL" id="JAGYPE010000002">
    <property type="protein sequence ID" value="MBS4182621.1"/>
    <property type="molecule type" value="Genomic_DNA"/>
</dbReference>
<keyword evidence="2 12" id="KW-0813">Transport</keyword>
<dbReference type="PROSITE" id="PS50928">
    <property type="entry name" value="ABC_TM1"/>
    <property type="match status" value="1"/>
</dbReference>
<feature type="transmembrane region" description="Helical" evidence="12">
    <location>
        <begin position="223"/>
        <end position="244"/>
    </location>
</feature>
<evidence type="ECO:0000256" key="7">
    <source>
        <dbReference type="ARBA" id="ARBA00022927"/>
    </source>
</evidence>
<evidence type="ECO:0000256" key="8">
    <source>
        <dbReference type="ARBA" id="ARBA00022989"/>
    </source>
</evidence>
<dbReference type="InterPro" id="IPR000515">
    <property type="entry name" value="MetI-like"/>
</dbReference>
<dbReference type="InterPro" id="IPR050366">
    <property type="entry name" value="BP-dependent_transpt_permease"/>
</dbReference>
<feature type="transmembrane region" description="Helical" evidence="12">
    <location>
        <begin position="40"/>
        <end position="65"/>
    </location>
</feature>
<dbReference type="GO" id="GO:0015833">
    <property type="term" value="P:peptide transport"/>
    <property type="evidence" value="ECO:0007669"/>
    <property type="project" value="UniProtKB-KW"/>
</dbReference>
<feature type="domain" description="ABC transmembrane type-1" evidence="14">
    <location>
        <begin position="109"/>
        <end position="299"/>
    </location>
</feature>
<dbReference type="CDD" id="cd06261">
    <property type="entry name" value="TM_PBP2"/>
    <property type="match status" value="1"/>
</dbReference>
<evidence type="ECO:0000256" key="3">
    <source>
        <dbReference type="ARBA" id="ARBA00022475"/>
    </source>
</evidence>
<feature type="transmembrane region" description="Helical" evidence="12">
    <location>
        <begin position="144"/>
        <end position="165"/>
    </location>
</feature>
<comment type="similarity">
    <text evidence="10">Belongs to the binding-protein-dependent transport system permease family. OppBC subfamily.</text>
</comment>
<keyword evidence="4" id="KW-0997">Cell inner membrane</keyword>
<dbReference type="Pfam" id="PF00528">
    <property type="entry name" value="BPD_transp_1"/>
    <property type="match status" value="1"/>
</dbReference>
<keyword evidence="9 12" id="KW-0472">Membrane</keyword>
<sequence>MTDTRIEPIDGDTLARADSPLPGSAPEPGRKQRNRFVQTVVRVFMNRGAGVGLGVIVLLFAFAFIGPLVSPWGYSQIDYTAFTQPPSATHWFGTNGIGQDVFTQTARGMQKSLLIGLLVAVFSTALAALAGAAAGYFGGWTDRIVMFFVDMLLVLPSFLIIAIISPRIQNSGWIVLVVLIAAFGWMVTARVVRSMTLSVKEREFVRAARYMGIGPFRIIVRHILPNVASFLIIDGTIQVGAAVLSETSLSYFGFGVQAPDVSLGTLIAQNQDAALTSPWLFFFAAGALVVFAIAANLLGDGLRDALDPTSSTGKRQKRTGRKRDQNQAAVDAATITTQAGAGA</sequence>
<feature type="transmembrane region" description="Helical" evidence="12">
    <location>
        <begin position="113"/>
        <end position="137"/>
    </location>
</feature>
<evidence type="ECO:0000256" key="6">
    <source>
        <dbReference type="ARBA" id="ARBA00022856"/>
    </source>
</evidence>